<feature type="compositionally biased region" description="Polar residues" evidence="1">
    <location>
        <begin position="23"/>
        <end position="33"/>
    </location>
</feature>
<sequence length="126" mass="14095">SPGLSQRSPEWLPWLAPGRRLFPSTSKQNTGTDWTELPNFHVQQDSPLTPSSQDWEQEKPTRALPFPKRVRGYRGASPPTRLGSDGSKGPPALVDRGLGRRRPHQRLSIAASFRNQEKMVGGEKKN</sequence>
<dbReference type="AlphaFoldDB" id="Q3V0N9"/>
<dbReference type="AGR" id="MGI:95305"/>
<evidence type="ECO:0000256" key="1">
    <source>
        <dbReference type="SAM" id="MobiDB-lite"/>
    </source>
</evidence>
<organism evidence="2">
    <name type="scientific">Mus musculus</name>
    <name type="common">Mouse</name>
    <dbReference type="NCBI Taxonomy" id="10090"/>
    <lineage>
        <taxon>Eukaryota</taxon>
        <taxon>Metazoa</taxon>
        <taxon>Chordata</taxon>
        <taxon>Craniata</taxon>
        <taxon>Vertebrata</taxon>
        <taxon>Euteleostomi</taxon>
        <taxon>Mammalia</taxon>
        <taxon>Eutheria</taxon>
        <taxon>Euarchontoglires</taxon>
        <taxon>Glires</taxon>
        <taxon>Rodentia</taxon>
        <taxon>Myomorpha</taxon>
        <taxon>Muroidea</taxon>
        <taxon>Muridae</taxon>
        <taxon>Murinae</taxon>
        <taxon>Mus</taxon>
        <taxon>Mus</taxon>
    </lineage>
</organism>
<feature type="non-terminal residue" evidence="2">
    <location>
        <position position="1"/>
    </location>
</feature>
<name>Q3V0N9_MOUSE</name>
<evidence type="ECO:0000313" key="3">
    <source>
        <dbReference type="MGI" id="MGI:95305"/>
    </source>
</evidence>
<feature type="compositionally biased region" description="Basic and acidic residues" evidence="1">
    <location>
        <begin position="115"/>
        <end position="126"/>
    </location>
</feature>
<reference evidence="2" key="4">
    <citation type="journal article" date="2001" name="Nature">
        <title>Functional annotation of a full-length mouse cDNA collection.</title>
        <authorList>
            <consortium name="The RIKEN Genome Exploration Research Group Phase II Team and the FANTOM Consortium"/>
        </authorList>
    </citation>
    <scope>NUCLEOTIDE SEQUENCE</scope>
    <source>
        <strain evidence="2">C57BL/6J</strain>
        <tissue evidence="2">Testis</tissue>
    </source>
</reference>
<reference evidence="2" key="7">
    <citation type="journal article" date="2005" name="Science">
        <title>The Transcriptional Landscape of the Mammalian Genome.</title>
        <authorList>
            <consortium name="The FANTOM Consortium"/>
            <consortium name="Riken Genome Exploration Research Group and Genome Science Group (Genome Network Project Core Group)"/>
        </authorList>
    </citation>
    <scope>NUCLEOTIDE SEQUENCE</scope>
    <source>
        <strain evidence="2">C57BL/6J</strain>
        <tissue evidence="2">Testis</tissue>
    </source>
</reference>
<evidence type="ECO:0000313" key="2">
    <source>
        <dbReference type="EMBL" id="BAE21465.1"/>
    </source>
</evidence>
<reference evidence="2" key="1">
    <citation type="journal article" date="1999" name="Methods Enzymol.">
        <title>High-efficiency full-length cDNA cloning.</title>
        <authorList>
            <person name="Carninci P."/>
            <person name="Hayashizaki Y."/>
        </authorList>
    </citation>
    <scope>NUCLEOTIDE SEQUENCE</scope>
    <source>
        <strain evidence="2">C57BL/6J</strain>
        <tissue evidence="2">Testis</tissue>
    </source>
</reference>
<proteinExistence type="evidence at transcript level"/>
<reference evidence="2" key="3">
    <citation type="journal article" date="2000" name="Genome Res.">
        <title>RIKEN integrated sequence analysis (RISA) system--384-format sequencing pipeline with 384 multicapillary sequencer.</title>
        <authorList>
            <person name="Shibata K."/>
            <person name="Itoh M."/>
            <person name="Aizawa K."/>
            <person name="Nagaoka S."/>
            <person name="Sasaki N."/>
            <person name="Carninci P."/>
            <person name="Konno H."/>
            <person name="Akiyama J."/>
            <person name="Nishi K."/>
            <person name="Kitsunai T."/>
            <person name="Tashiro H."/>
            <person name="Itoh M."/>
            <person name="Sumi N."/>
            <person name="Ishii Y."/>
            <person name="Nakamura S."/>
            <person name="Hazama M."/>
            <person name="Nishine T."/>
            <person name="Harada A."/>
            <person name="Yamamoto R."/>
            <person name="Matsumoto H."/>
            <person name="Sakaguchi S."/>
            <person name="Ikegami T."/>
            <person name="Kashiwagi K."/>
            <person name="Fujiwake S."/>
            <person name="Inoue K."/>
            <person name="Togawa Y."/>
            <person name="Izawa M."/>
            <person name="Ohara E."/>
            <person name="Watahiki M."/>
            <person name="Yoneda Y."/>
            <person name="Ishikawa T."/>
            <person name="Ozawa K."/>
            <person name="Tanaka T."/>
            <person name="Matsuura S."/>
            <person name="Kawai J."/>
            <person name="Okazaki Y."/>
            <person name="Muramatsu M."/>
            <person name="Inoue Y."/>
            <person name="Kira A."/>
            <person name="Hayashizaki Y."/>
        </authorList>
    </citation>
    <scope>NUCLEOTIDE SEQUENCE</scope>
    <source>
        <strain evidence="2">C57BL/6J</strain>
        <tissue evidence="2">Testis</tissue>
    </source>
</reference>
<accession>Q3V0N9</accession>
<protein>
    <submittedName>
        <fullName evidence="2">Uncharacterized protein</fullName>
    </submittedName>
</protein>
<reference evidence="2" key="8">
    <citation type="journal article" date="2005" name="Science">
        <title>Antisense Transcription in the Mammalian Transcriptome.</title>
        <authorList>
            <consortium name="RIKEN Genome Exploration Research Group and Genome Science Group (Genome Network Project Core Group) and the FANTOM Consortium"/>
        </authorList>
    </citation>
    <scope>NUCLEOTIDE SEQUENCE</scope>
    <source>
        <strain evidence="2">C57BL/6J</strain>
        <tissue evidence="2">Testis</tissue>
    </source>
</reference>
<reference evidence="2" key="6">
    <citation type="submission" date="2004-03" db="EMBL/GenBank/DDBJ databases">
        <authorList>
            <person name="Arakawa T."/>
            <person name="Carninci P."/>
            <person name="Fukuda S."/>
            <person name="Hashizume W."/>
            <person name="Hayashida K."/>
            <person name="Hori F."/>
            <person name="Iida J."/>
            <person name="Imamura K."/>
            <person name="Imotani K."/>
            <person name="Itoh M."/>
            <person name="Kanagawa S."/>
            <person name="Kawai J."/>
            <person name="Kojima M."/>
            <person name="Konno H."/>
            <person name="Murata M."/>
            <person name="Nakamura M."/>
            <person name="Ninomiya N."/>
            <person name="Nishiyori H."/>
            <person name="Nomura K."/>
            <person name="Ohno M."/>
            <person name="Sakazume N."/>
            <person name="Sano H."/>
            <person name="Sasaki D."/>
            <person name="Shibata K."/>
            <person name="Shiraki T."/>
            <person name="Tagami M."/>
            <person name="Tagami Y."/>
            <person name="Waki K."/>
            <person name="Watahiki A."/>
            <person name="Muramatsu M."/>
            <person name="Hayashizaki Y."/>
        </authorList>
    </citation>
    <scope>NUCLEOTIDE SEQUENCE</scope>
    <source>
        <strain evidence="2">C57BL/6J</strain>
        <tissue evidence="2">Testis</tissue>
    </source>
</reference>
<dbReference type="EMBL" id="AK133004">
    <property type="protein sequence ID" value="BAE21465.1"/>
    <property type="molecule type" value="mRNA"/>
</dbReference>
<feature type="region of interest" description="Disordered" evidence="1">
    <location>
        <begin position="1"/>
        <end position="126"/>
    </location>
</feature>
<dbReference type="MGI" id="MGI:95305">
    <property type="gene designation" value="Eif4e"/>
</dbReference>
<gene>
    <name evidence="3" type="primary">Eif4e</name>
    <name evidence="3" type="synonym">EG668879</name>
</gene>
<reference evidence="2" key="5">
    <citation type="journal article" date="2002" name="Nature">
        <title>Analysis of the mouse transcriptome based on functional annotation of 60,770 full-length cDNAs.</title>
        <authorList>
            <consortium name="The FANTOM Consortium and the RIKEN Genome Exploration Research Group Phase I and II Team"/>
        </authorList>
    </citation>
    <scope>NUCLEOTIDE SEQUENCE</scope>
    <source>
        <strain evidence="2">C57BL/6J</strain>
        <tissue evidence="2">Testis</tissue>
    </source>
</reference>
<reference evidence="2" key="2">
    <citation type="journal article" date="2000" name="Genome Res.">
        <title>Normalization and subtraction of cap-trapper-selected cDNAs to prepare full-length cDNA libraries for rapid discovery of new genes.</title>
        <authorList>
            <person name="Carninci P."/>
            <person name="Shibata Y."/>
            <person name="Hayatsu N."/>
            <person name="Sugahara Y."/>
            <person name="Shibata K."/>
            <person name="Itoh M."/>
            <person name="Konno H."/>
            <person name="Okazaki Y."/>
            <person name="Muramatsu M."/>
            <person name="Hayashizaki Y."/>
        </authorList>
    </citation>
    <scope>NUCLEOTIDE SEQUENCE</scope>
    <source>
        <strain evidence="2">C57BL/6J</strain>
        <tissue evidence="2">Testis</tissue>
    </source>
</reference>
<feature type="compositionally biased region" description="Polar residues" evidence="1">
    <location>
        <begin position="41"/>
        <end position="54"/>
    </location>
</feature>